<reference evidence="7 8" key="1">
    <citation type="submission" date="2019-11" db="EMBL/GenBank/DDBJ databases">
        <title>Complete genome sequence of Corynebacterium kalinowskii 1959, a novel Corynebacterium species isolated from soil of a small paddock in Vilsendorf, Germany.</title>
        <authorList>
            <person name="Schaffert L."/>
            <person name="Ruwe M."/>
            <person name="Milse J."/>
            <person name="Hanuschka K."/>
            <person name="Ortseifen V."/>
            <person name="Droste J."/>
            <person name="Brandt D."/>
            <person name="Schlueter L."/>
            <person name="Kutter Y."/>
            <person name="Vinke S."/>
            <person name="Viehoefer P."/>
            <person name="Jacob L."/>
            <person name="Luebke N.-C."/>
            <person name="Schulte-Berndt E."/>
            <person name="Hain C."/>
            <person name="Linder M."/>
            <person name="Schmidt P."/>
            <person name="Wollenschlaeger L."/>
            <person name="Luttermann T."/>
            <person name="Thieme E."/>
            <person name="Hassa J."/>
            <person name="Haak M."/>
            <person name="Wittchen M."/>
            <person name="Mentz A."/>
            <person name="Persicke M."/>
            <person name="Busche T."/>
            <person name="Ruckert C."/>
        </authorList>
    </citation>
    <scope>NUCLEOTIDE SEQUENCE [LARGE SCALE GENOMIC DNA]</scope>
    <source>
        <strain evidence="7 8">2039</strain>
    </source>
</reference>
<evidence type="ECO:0000313" key="7">
    <source>
        <dbReference type="EMBL" id="QGU08524.1"/>
    </source>
</evidence>
<accession>A0A6B8W4N3</accession>
<proteinExistence type="predicted"/>
<feature type="transmembrane region" description="Helical" evidence="5">
    <location>
        <begin position="214"/>
        <end position="243"/>
    </location>
</feature>
<dbReference type="PANTHER" id="PTHR37422">
    <property type="entry name" value="TEICHURONIC ACID BIOSYNTHESIS PROTEIN TUAE"/>
    <property type="match status" value="1"/>
</dbReference>
<feature type="transmembrane region" description="Helical" evidence="5">
    <location>
        <begin position="348"/>
        <end position="366"/>
    </location>
</feature>
<feature type="transmembrane region" description="Helical" evidence="5">
    <location>
        <begin position="378"/>
        <end position="398"/>
    </location>
</feature>
<keyword evidence="2 5" id="KW-0812">Transmembrane</keyword>
<dbReference type="KEGG" id="cok:COCCU_13125"/>
<comment type="subcellular location">
    <subcellularLocation>
        <location evidence="1">Membrane</location>
        <topology evidence="1">Multi-pass membrane protein</topology>
    </subcellularLocation>
</comment>
<sequence length="438" mass="47712">MIAVLATLALCLLTFLLGVRRPQWGLLTIATLVPFDGVLYIAPMLLEPWKELAVLTVALAACIAPRSRDRVTLVPWLPLAGVLVLYGSLSGVLVLGIAAAFPIKIAYFYLIPVLICCFFPFTRRDKDLLISLLLGTGLVTALFGLWQQVVGGWALADLGYEWNEHIRTTGPLLRSFSTFNQPFPFAFFMMLVLVMGVAVALAEPDRWRSRIFWLVSPILLVGMASSVVRAALIGLLAALLVLGVVMYRWILQLLAGFLGLVVLVLPLAFLADQEGRLAAMFSATSLLDRGGHWTQTLPQMLVHPFGMGLGTTGSSAERVTELSGSLQGVYQPDNQYLKIGLELGLPGLVLYALVIGIAMMVLHRLIRIQQDPLERAFTIGTLAMLVAALGSAIFATYLEIFPLDFYFWLLPAAAAGVSRTAAPQVGGWIPRRRQAQPA</sequence>
<evidence type="ECO:0000256" key="2">
    <source>
        <dbReference type="ARBA" id="ARBA00022692"/>
    </source>
</evidence>
<evidence type="ECO:0000259" key="6">
    <source>
        <dbReference type="Pfam" id="PF04932"/>
    </source>
</evidence>
<keyword evidence="3 5" id="KW-1133">Transmembrane helix</keyword>
<feature type="transmembrane region" description="Helical" evidence="5">
    <location>
        <begin position="183"/>
        <end position="202"/>
    </location>
</feature>
<keyword evidence="7" id="KW-0436">Ligase</keyword>
<name>A0A6B8W4N3_9CORY</name>
<protein>
    <submittedName>
        <fullName evidence="7">O-Antigen ligase</fullName>
    </submittedName>
</protein>
<gene>
    <name evidence="7" type="ORF">COCCU_13125</name>
</gene>
<dbReference type="InterPro" id="IPR051533">
    <property type="entry name" value="WaaL-like"/>
</dbReference>
<dbReference type="GO" id="GO:0016874">
    <property type="term" value="F:ligase activity"/>
    <property type="evidence" value="ECO:0007669"/>
    <property type="project" value="UniProtKB-KW"/>
</dbReference>
<dbReference type="PANTHER" id="PTHR37422:SF13">
    <property type="entry name" value="LIPOPOLYSACCHARIDE BIOSYNTHESIS PROTEIN PA4999-RELATED"/>
    <property type="match status" value="1"/>
</dbReference>
<dbReference type="AlphaFoldDB" id="A0A6B8W4N3"/>
<dbReference type="Proteomes" id="UP000424462">
    <property type="component" value="Chromosome"/>
</dbReference>
<evidence type="ECO:0000256" key="5">
    <source>
        <dbReference type="SAM" id="Phobius"/>
    </source>
</evidence>
<dbReference type="Pfam" id="PF04932">
    <property type="entry name" value="Wzy_C"/>
    <property type="match status" value="1"/>
</dbReference>
<dbReference type="InterPro" id="IPR007016">
    <property type="entry name" value="O-antigen_ligase-rel_domated"/>
</dbReference>
<feature type="transmembrane region" description="Helical" evidence="5">
    <location>
        <begin position="249"/>
        <end position="271"/>
    </location>
</feature>
<evidence type="ECO:0000256" key="4">
    <source>
        <dbReference type="ARBA" id="ARBA00023136"/>
    </source>
</evidence>
<feature type="transmembrane region" description="Helical" evidence="5">
    <location>
        <begin position="105"/>
        <end position="121"/>
    </location>
</feature>
<evidence type="ECO:0000256" key="1">
    <source>
        <dbReference type="ARBA" id="ARBA00004141"/>
    </source>
</evidence>
<keyword evidence="8" id="KW-1185">Reference proteome</keyword>
<feature type="transmembrane region" description="Helical" evidence="5">
    <location>
        <begin position="76"/>
        <end position="99"/>
    </location>
</feature>
<evidence type="ECO:0000256" key="3">
    <source>
        <dbReference type="ARBA" id="ARBA00022989"/>
    </source>
</evidence>
<dbReference type="GO" id="GO:0016020">
    <property type="term" value="C:membrane"/>
    <property type="evidence" value="ECO:0007669"/>
    <property type="project" value="UniProtKB-SubCell"/>
</dbReference>
<evidence type="ECO:0000313" key="8">
    <source>
        <dbReference type="Proteomes" id="UP000424462"/>
    </source>
</evidence>
<organism evidence="7 8">
    <name type="scientific">Corynebacterium occultum</name>
    <dbReference type="NCBI Taxonomy" id="2675219"/>
    <lineage>
        <taxon>Bacteria</taxon>
        <taxon>Bacillati</taxon>
        <taxon>Actinomycetota</taxon>
        <taxon>Actinomycetes</taxon>
        <taxon>Mycobacteriales</taxon>
        <taxon>Corynebacteriaceae</taxon>
        <taxon>Corynebacterium</taxon>
    </lineage>
</organism>
<feature type="domain" description="O-antigen ligase-related" evidence="6">
    <location>
        <begin position="218"/>
        <end position="352"/>
    </location>
</feature>
<dbReference type="RefSeq" id="WP_156232114.1">
    <property type="nucleotide sequence ID" value="NZ_CP046455.1"/>
</dbReference>
<dbReference type="EMBL" id="CP046455">
    <property type="protein sequence ID" value="QGU08524.1"/>
    <property type="molecule type" value="Genomic_DNA"/>
</dbReference>
<keyword evidence="4 5" id="KW-0472">Membrane</keyword>
<feature type="transmembrane region" description="Helical" evidence="5">
    <location>
        <begin position="128"/>
        <end position="146"/>
    </location>
</feature>